<dbReference type="Proteomes" id="UP000005952">
    <property type="component" value="Chromosome"/>
</dbReference>
<dbReference type="HOGENOM" id="CLU_165561_0_0_5"/>
<dbReference type="STRING" id="670307.HYPDE_34713"/>
<dbReference type="KEGG" id="hdt:HYPDE_34713"/>
<gene>
    <name evidence="1" type="ORF">HYPDE_34713</name>
</gene>
<organism evidence="1 2">
    <name type="scientific">Hyphomicrobium denitrificans 1NES1</name>
    <dbReference type="NCBI Taxonomy" id="670307"/>
    <lineage>
        <taxon>Bacteria</taxon>
        <taxon>Pseudomonadati</taxon>
        <taxon>Pseudomonadota</taxon>
        <taxon>Alphaproteobacteria</taxon>
        <taxon>Hyphomicrobiales</taxon>
        <taxon>Hyphomicrobiaceae</taxon>
        <taxon>Hyphomicrobium</taxon>
    </lineage>
</organism>
<dbReference type="AlphaFoldDB" id="N0B523"/>
<evidence type="ECO:0000313" key="1">
    <source>
        <dbReference type="EMBL" id="AGK58614.1"/>
    </source>
</evidence>
<accession>N0B523</accession>
<dbReference type="eggNOG" id="ENOG5033CBD">
    <property type="taxonomic scope" value="Bacteria"/>
</dbReference>
<proteinExistence type="predicted"/>
<name>N0B523_9HYPH</name>
<evidence type="ECO:0000313" key="2">
    <source>
        <dbReference type="Proteomes" id="UP000005952"/>
    </source>
</evidence>
<sequence length="93" mass="10267">MAIMTERTTRSSVSFAYPFHLSGIEGIYPSGTYAIEVSEETIEGVSFVAYRRIQTTIDLPSNTAYMSRQVVEIEPADLEEALARDLETGNGKS</sequence>
<dbReference type="EMBL" id="CP005587">
    <property type="protein sequence ID" value="AGK58614.1"/>
    <property type="molecule type" value="Genomic_DNA"/>
</dbReference>
<protein>
    <submittedName>
        <fullName evidence="1">Uncharacterized protein</fullName>
    </submittedName>
</protein>
<keyword evidence="2" id="KW-1185">Reference proteome</keyword>
<reference evidence="1 2" key="1">
    <citation type="journal article" date="2013" name="Genome Announc.">
        <title>Genome sequences for three denitrifying bacterial strains isolated from a uranium- and nitrate-contaminated subsurface environment.</title>
        <authorList>
            <person name="Venkatramanan R."/>
            <person name="Prakash O."/>
            <person name="Woyke T."/>
            <person name="Chain P."/>
            <person name="Goodwin L.A."/>
            <person name="Watson D."/>
            <person name="Brooks S."/>
            <person name="Kostka J.E."/>
            <person name="Green S.J."/>
        </authorList>
    </citation>
    <scope>NUCLEOTIDE SEQUENCE [LARGE SCALE GENOMIC DNA]</scope>
    <source>
        <strain evidence="1 2">1NES1</strain>
    </source>
</reference>